<keyword evidence="4" id="KW-1185">Reference proteome</keyword>
<keyword evidence="1" id="KW-0175">Coiled coil</keyword>
<dbReference type="SUPFAM" id="SSF48452">
    <property type="entry name" value="TPR-like"/>
    <property type="match status" value="1"/>
</dbReference>
<dbReference type="RefSeq" id="WP_129332088.1">
    <property type="nucleotide sequence ID" value="NZ_SDVB01000238.1"/>
</dbReference>
<gene>
    <name evidence="3" type="primary">ybgF</name>
    <name evidence="1" type="synonym">cpoB</name>
    <name evidence="3" type="ORF">EUU22_11225</name>
</gene>
<dbReference type="NCBIfam" id="TIGR02795">
    <property type="entry name" value="tol_pal_ybgF"/>
    <property type="match status" value="1"/>
</dbReference>
<feature type="chain" id="PRO_5021051763" description="Cell division coordinator CpoB" evidence="1">
    <location>
        <begin position="23"/>
        <end position="323"/>
    </location>
</feature>
<dbReference type="EMBL" id="SDVB01000238">
    <property type="protein sequence ID" value="RYC11645.1"/>
    <property type="molecule type" value="Genomic_DNA"/>
</dbReference>
<evidence type="ECO:0000313" key="4">
    <source>
        <dbReference type="Proteomes" id="UP000291088"/>
    </source>
</evidence>
<evidence type="ECO:0000313" key="3">
    <source>
        <dbReference type="EMBL" id="RYC11645.1"/>
    </source>
</evidence>
<reference evidence="3 4" key="1">
    <citation type="submission" date="2019-01" db="EMBL/GenBank/DDBJ databases">
        <authorList>
            <person name="Deng T."/>
        </authorList>
    </citation>
    <scope>NUCLEOTIDE SEQUENCE [LARGE SCALE GENOMIC DNA]</scope>
    <source>
        <strain evidence="3 4">F8825</strain>
    </source>
</reference>
<accession>A0A4Q2SZH7</accession>
<dbReference type="Gene3D" id="1.20.5.110">
    <property type="match status" value="1"/>
</dbReference>
<dbReference type="GO" id="GO:0030288">
    <property type="term" value="C:outer membrane-bounded periplasmic space"/>
    <property type="evidence" value="ECO:0007669"/>
    <property type="project" value="UniProtKB-UniRule"/>
</dbReference>
<feature type="coiled-coil region" evidence="1">
    <location>
        <begin position="53"/>
        <end position="94"/>
    </location>
</feature>
<dbReference type="Proteomes" id="UP000291088">
    <property type="component" value="Unassembled WGS sequence"/>
</dbReference>
<comment type="subcellular location">
    <subcellularLocation>
        <location evidence="1">Periplasm</location>
    </subcellularLocation>
</comment>
<dbReference type="GO" id="GO:0043093">
    <property type="term" value="P:FtsZ-dependent cytokinesis"/>
    <property type="evidence" value="ECO:0007669"/>
    <property type="project" value="UniProtKB-UniRule"/>
</dbReference>
<evidence type="ECO:0000256" key="2">
    <source>
        <dbReference type="SAM" id="MobiDB-lite"/>
    </source>
</evidence>
<name>A0A4Q2SZH7_9HYPH</name>
<feature type="region of interest" description="Disordered" evidence="2">
    <location>
        <begin position="102"/>
        <end position="125"/>
    </location>
</feature>
<dbReference type="HAMAP" id="MF_02066">
    <property type="entry name" value="CpoB"/>
    <property type="match status" value="1"/>
</dbReference>
<keyword evidence="1" id="KW-0131">Cell cycle</keyword>
<dbReference type="InterPro" id="IPR014162">
    <property type="entry name" value="CpoB_C"/>
</dbReference>
<dbReference type="InterPro" id="IPR034706">
    <property type="entry name" value="CpoB"/>
</dbReference>
<keyword evidence="1" id="KW-0574">Periplasm</keyword>
<dbReference type="AlphaFoldDB" id="A0A4Q2SZH7"/>
<dbReference type="Pfam" id="PF13174">
    <property type="entry name" value="TPR_6"/>
    <property type="match status" value="1"/>
</dbReference>
<comment type="similarity">
    <text evidence="1">Belongs to the CpoB family.</text>
</comment>
<dbReference type="OrthoDB" id="7185608at2"/>
<protein>
    <recommendedName>
        <fullName evidence="1">Cell division coordinator CpoB</fullName>
    </recommendedName>
</protein>
<dbReference type="InterPro" id="IPR011990">
    <property type="entry name" value="TPR-like_helical_dom_sf"/>
</dbReference>
<comment type="function">
    <text evidence="1">Mediates coordination of peptidoglycan synthesis and outer membrane constriction during cell division.</text>
</comment>
<organism evidence="3 4">
    <name type="scientific">Ciceribacter ferrooxidans</name>
    <dbReference type="NCBI Taxonomy" id="2509717"/>
    <lineage>
        <taxon>Bacteria</taxon>
        <taxon>Pseudomonadati</taxon>
        <taxon>Pseudomonadota</taxon>
        <taxon>Alphaproteobacteria</taxon>
        <taxon>Hyphomicrobiales</taxon>
        <taxon>Rhizobiaceae</taxon>
        <taxon>Ciceribacter</taxon>
    </lineage>
</organism>
<dbReference type="InterPro" id="IPR019734">
    <property type="entry name" value="TPR_rpt"/>
</dbReference>
<proteinExistence type="inferred from homology"/>
<dbReference type="Gene3D" id="1.25.40.10">
    <property type="entry name" value="Tetratricopeptide repeat domain"/>
    <property type="match status" value="1"/>
</dbReference>
<sequence precursor="true">MKRLAMAAMLATVSLGGLYGTASSMQLMPGIGSSAAQAPAGTNARQPVVLAQSNDASVRVLQLEEEIRALNGRVEEMSYQLLQMQEQIRKFQEDNEFRFQDLEKSKSTKSGALKAPVESGTQQDEVARVITTEPPASAGDPSGAALGTPEQTLGSIELDSSGMPVSASINPGAESGSNLPGVDTPAAAGGAEVASLGSESDVYQVAYGHVLSGDYGLAENEFNDFLSRYPQSRKAADAHFWLGEAQYSQGKFNEAAKTFLNAHQAYGSSPKAPEMLLKLGMSLAALDNTETACATLKEVTRRYPKASRAVVNKVATEQKRLSC</sequence>
<dbReference type="Pfam" id="PF13432">
    <property type="entry name" value="TPR_16"/>
    <property type="match status" value="1"/>
</dbReference>
<evidence type="ECO:0000256" key="1">
    <source>
        <dbReference type="HAMAP-Rule" id="MF_02066"/>
    </source>
</evidence>
<comment type="caution">
    <text evidence="3">The sequence shown here is derived from an EMBL/GenBank/DDBJ whole genome shotgun (WGS) entry which is preliminary data.</text>
</comment>
<keyword evidence="1" id="KW-0732">Signal</keyword>
<keyword evidence="1" id="KW-0132">Cell division</keyword>
<feature type="signal peptide" evidence="1">
    <location>
        <begin position="1"/>
        <end position="22"/>
    </location>
</feature>